<proteinExistence type="predicted"/>
<dbReference type="Gene3D" id="3.90.50.10">
    <property type="entry name" value="Photosynthetic Reaction Center, subunit H, domain 2"/>
    <property type="match status" value="1"/>
</dbReference>
<dbReference type="GO" id="GO:0019684">
    <property type="term" value="P:photosynthesis, light reaction"/>
    <property type="evidence" value="ECO:0007669"/>
    <property type="project" value="InterPro"/>
</dbReference>
<dbReference type="InterPro" id="IPR014747">
    <property type="entry name" value="Bac_photo_RC_H_C"/>
</dbReference>
<feature type="domain" description="PRC-barrel" evidence="1">
    <location>
        <begin position="24"/>
        <end position="90"/>
    </location>
</feature>
<gene>
    <name evidence="2" type="ORF">FHU33_4070</name>
</gene>
<evidence type="ECO:0000313" key="2">
    <source>
        <dbReference type="EMBL" id="TQN37419.1"/>
    </source>
</evidence>
<dbReference type="OrthoDB" id="4738165at2"/>
<dbReference type="EMBL" id="VFQE01000002">
    <property type="protein sequence ID" value="TQN37419.1"/>
    <property type="molecule type" value="Genomic_DNA"/>
</dbReference>
<protein>
    <submittedName>
        <fullName evidence="2">PRC-barrel domain protein</fullName>
    </submittedName>
</protein>
<dbReference type="Proteomes" id="UP000319865">
    <property type="component" value="Unassembled WGS sequence"/>
</dbReference>
<dbReference type="RefSeq" id="WP_142027389.1">
    <property type="nucleotide sequence ID" value="NZ_VFQE01000002.1"/>
</dbReference>
<dbReference type="PANTHER" id="PTHR36505:SF1">
    <property type="entry name" value="BLR1072 PROTEIN"/>
    <property type="match status" value="1"/>
</dbReference>
<dbReference type="AlphaFoldDB" id="A0A543NZZ5"/>
<dbReference type="GO" id="GO:0030077">
    <property type="term" value="C:plasma membrane light-harvesting complex"/>
    <property type="evidence" value="ECO:0007669"/>
    <property type="project" value="InterPro"/>
</dbReference>
<sequence>MTTDDFAGRLVRLSETDQTVADPAADVRGRPMVDRSGEDVGRIEDLLIDEQEKKVRLLRVGSGGFLGIGKDHFLVPVDAIESIDEERVVVGRDRAGLADAPAYDPELADDPVYYATLYGWWGYGPYWTAGYVYPPFPYYR</sequence>
<comment type="caution">
    <text evidence="2">The sequence shown here is derived from an EMBL/GenBank/DDBJ whole genome shotgun (WGS) entry which is preliminary data.</text>
</comment>
<name>A0A543NZZ5_9ACTN</name>
<dbReference type="PANTHER" id="PTHR36505">
    <property type="entry name" value="BLR1072 PROTEIN"/>
    <property type="match status" value="1"/>
</dbReference>
<dbReference type="SUPFAM" id="SSF50346">
    <property type="entry name" value="PRC-barrel domain"/>
    <property type="match status" value="1"/>
</dbReference>
<keyword evidence="3" id="KW-1185">Reference proteome</keyword>
<evidence type="ECO:0000259" key="1">
    <source>
        <dbReference type="Pfam" id="PF05239"/>
    </source>
</evidence>
<accession>A0A543NZZ5</accession>
<evidence type="ECO:0000313" key="3">
    <source>
        <dbReference type="Proteomes" id="UP000319865"/>
    </source>
</evidence>
<dbReference type="InterPro" id="IPR027275">
    <property type="entry name" value="PRC-brl_dom"/>
</dbReference>
<organism evidence="2 3">
    <name type="scientific">Blastococcus colisei</name>
    <dbReference type="NCBI Taxonomy" id="1564162"/>
    <lineage>
        <taxon>Bacteria</taxon>
        <taxon>Bacillati</taxon>
        <taxon>Actinomycetota</taxon>
        <taxon>Actinomycetes</taxon>
        <taxon>Geodermatophilales</taxon>
        <taxon>Geodermatophilaceae</taxon>
        <taxon>Blastococcus</taxon>
    </lineage>
</organism>
<dbReference type="Pfam" id="PF05239">
    <property type="entry name" value="PRC"/>
    <property type="match status" value="1"/>
</dbReference>
<reference evidence="2 3" key="1">
    <citation type="submission" date="2019-06" db="EMBL/GenBank/DDBJ databases">
        <title>Sequencing the genomes of 1000 actinobacteria strains.</title>
        <authorList>
            <person name="Klenk H.-P."/>
        </authorList>
    </citation>
    <scope>NUCLEOTIDE SEQUENCE [LARGE SCALE GENOMIC DNA]</scope>
    <source>
        <strain evidence="2 3">DSM 46837</strain>
    </source>
</reference>
<dbReference type="InterPro" id="IPR011033">
    <property type="entry name" value="PRC_barrel-like_sf"/>
</dbReference>